<dbReference type="GO" id="GO:0016020">
    <property type="term" value="C:membrane"/>
    <property type="evidence" value="ECO:0007669"/>
    <property type="project" value="InterPro"/>
</dbReference>
<dbReference type="GO" id="GO:0007165">
    <property type="term" value="P:signal transduction"/>
    <property type="evidence" value="ECO:0007669"/>
    <property type="project" value="InterPro"/>
</dbReference>
<protein>
    <submittedName>
        <fullName evidence="3">Putative sensor with HAMP domain</fullName>
    </submittedName>
</protein>
<feature type="transmembrane region" description="Helical" evidence="1">
    <location>
        <begin position="12"/>
        <end position="36"/>
    </location>
</feature>
<evidence type="ECO:0000259" key="2">
    <source>
        <dbReference type="PROSITE" id="PS50885"/>
    </source>
</evidence>
<name>B4CWX0_9BACT</name>
<dbReference type="AlphaFoldDB" id="B4CWX0"/>
<evidence type="ECO:0000256" key="1">
    <source>
        <dbReference type="SAM" id="Phobius"/>
    </source>
</evidence>
<dbReference type="EMBL" id="ABVL01000003">
    <property type="protein sequence ID" value="EDY21290.1"/>
    <property type="molecule type" value="Genomic_DNA"/>
</dbReference>
<dbReference type="Pfam" id="PF05227">
    <property type="entry name" value="CHASE3"/>
    <property type="match status" value="1"/>
</dbReference>
<dbReference type="PROSITE" id="PS50885">
    <property type="entry name" value="HAMP"/>
    <property type="match status" value="1"/>
</dbReference>
<dbReference type="Gene3D" id="6.10.340.10">
    <property type="match status" value="1"/>
</dbReference>
<keyword evidence="4" id="KW-1185">Reference proteome</keyword>
<evidence type="ECO:0000313" key="4">
    <source>
        <dbReference type="Proteomes" id="UP000005824"/>
    </source>
</evidence>
<keyword evidence="1" id="KW-0472">Membrane</keyword>
<keyword evidence="1" id="KW-0812">Transmembrane</keyword>
<dbReference type="InterPro" id="IPR003660">
    <property type="entry name" value="HAMP_dom"/>
</dbReference>
<keyword evidence="1" id="KW-1133">Transmembrane helix</keyword>
<reference evidence="3 4" key="1">
    <citation type="journal article" date="2011" name="J. Bacteriol.">
        <title>Genome sequence of Chthoniobacter flavus Ellin428, an aerobic heterotrophic soil bacterium.</title>
        <authorList>
            <person name="Kant R."/>
            <person name="van Passel M.W."/>
            <person name="Palva A."/>
            <person name="Lucas S."/>
            <person name="Lapidus A."/>
            <person name="Glavina Del Rio T."/>
            <person name="Dalin E."/>
            <person name="Tice H."/>
            <person name="Bruce D."/>
            <person name="Goodwin L."/>
            <person name="Pitluck S."/>
            <person name="Larimer F.W."/>
            <person name="Land M.L."/>
            <person name="Hauser L."/>
            <person name="Sangwan P."/>
            <person name="de Vos W.M."/>
            <person name="Janssen P.H."/>
            <person name="Smidt H."/>
        </authorList>
    </citation>
    <scope>NUCLEOTIDE SEQUENCE [LARGE SCALE GENOMIC DNA]</scope>
    <source>
        <strain evidence="3 4">Ellin428</strain>
    </source>
</reference>
<accession>B4CWX0</accession>
<gene>
    <name evidence="3" type="ORF">CfE428DRAFT_1583</name>
</gene>
<dbReference type="RefSeq" id="WP_006978909.1">
    <property type="nucleotide sequence ID" value="NZ_ABVL01000003.1"/>
</dbReference>
<dbReference type="Proteomes" id="UP000005824">
    <property type="component" value="Unassembled WGS sequence"/>
</dbReference>
<dbReference type="InParanoid" id="B4CWX0"/>
<proteinExistence type="predicted"/>
<evidence type="ECO:0000313" key="3">
    <source>
        <dbReference type="EMBL" id="EDY21290.1"/>
    </source>
</evidence>
<sequence length="267" mass="30376">MSRISIWQRIPLGVQGVVFNSLPLLAVLITALFAYYSNHQRERMELSLNRHFEMVESLVDVHTALLSAESSLRGYLLTHDTAELQPAIQAQTIVPDKLTHVRTLIQTIPKENRRVEKLGRLDAIQGQVATELNVLARFSAGSSVPDPAALVLQNQPQFDALLQQLAALRDNEQRLLSKRIDEIRSVRQRDFMLIFLSVFVGLVSRAIALYFFHRRVVRRVRQLTENVRRLRDSASPVHEPSGHADDIGELEREFARASAFLAERRIS</sequence>
<comment type="caution">
    <text evidence="3">The sequence shown here is derived from an EMBL/GenBank/DDBJ whole genome shotgun (WGS) entry which is preliminary data.</text>
</comment>
<organism evidence="3 4">
    <name type="scientific">Chthoniobacter flavus Ellin428</name>
    <dbReference type="NCBI Taxonomy" id="497964"/>
    <lineage>
        <taxon>Bacteria</taxon>
        <taxon>Pseudomonadati</taxon>
        <taxon>Verrucomicrobiota</taxon>
        <taxon>Spartobacteria</taxon>
        <taxon>Chthoniobacterales</taxon>
        <taxon>Chthoniobacteraceae</taxon>
        <taxon>Chthoniobacter</taxon>
    </lineage>
</organism>
<feature type="domain" description="HAMP" evidence="2">
    <location>
        <begin position="214"/>
        <end position="266"/>
    </location>
</feature>
<dbReference type="InterPro" id="IPR007891">
    <property type="entry name" value="CHASE3"/>
</dbReference>
<feature type="transmembrane region" description="Helical" evidence="1">
    <location>
        <begin position="191"/>
        <end position="212"/>
    </location>
</feature>
<dbReference type="STRING" id="497964.CfE428DRAFT_1583"/>
<dbReference type="eggNOG" id="COG5278">
    <property type="taxonomic scope" value="Bacteria"/>
</dbReference>